<proteinExistence type="predicted"/>
<organism evidence="2 3">
    <name type="scientific">Candidatus Buchananbacteria bacterium RBG_13_39_9</name>
    <dbReference type="NCBI Taxonomy" id="1797531"/>
    <lineage>
        <taxon>Bacteria</taxon>
        <taxon>Candidatus Buchananiibacteriota</taxon>
    </lineage>
</organism>
<evidence type="ECO:0000313" key="3">
    <source>
        <dbReference type="Proteomes" id="UP000176260"/>
    </source>
</evidence>
<evidence type="ECO:0000313" key="2">
    <source>
        <dbReference type="EMBL" id="OGY43006.1"/>
    </source>
</evidence>
<gene>
    <name evidence="2" type="ORF">A2Y67_03400</name>
</gene>
<feature type="region of interest" description="Disordered" evidence="1">
    <location>
        <begin position="1"/>
        <end position="23"/>
    </location>
</feature>
<sequence>MKKNTAKGKKVSKGPNGERVKMPKPKHVQVLRGLAIKILNSASPQYDYYDGKKVPYLFLETLNATIMALNYNPQLVVPQMIQEGYLIPRPQEENSFYILICKQAGKNLKIKAA</sequence>
<reference evidence="2 3" key="1">
    <citation type="journal article" date="2016" name="Nat. Commun.">
        <title>Thousands of microbial genomes shed light on interconnected biogeochemical processes in an aquifer system.</title>
        <authorList>
            <person name="Anantharaman K."/>
            <person name="Brown C.T."/>
            <person name="Hug L.A."/>
            <person name="Sharon I."/>
            <person name="Castelle C.J."/>
            <person name="Probst A.J."/>
            <person name="Thomas B.C."/>
            <person name="Singh A."/>
            <person name="Wilkins M.J."/>
            <person name="Karaoz U."/>
            <person name="Brodie E.L."/>
            <person name="Williams K.H."/>
            <person name="Hubbard S.S."/>
            <person name="Banfield J.F."/>
        </authorList>
    </citation>
    <scope>NUCLEOTIDE SEQUENCE [LARGE SCALE GENOMIC DNA]</scope>
</reference>
<accession>A0A1G1XTR3</accession>
<evidence type="ECO:0000256" key="1">
    <source>
        <dbReference type="SAM" id="MobiDB-lite"/>
    </source>
</evidence>
<dbReference type="Proteomes" id="UP000176260">
    <property type="component" value="Unassembled WGS sequence"/>
</dbReference>
<dbReference type="AlphaFoldDB" id="A0A1G1XTR3"/>
<feature type="compositionally biased region" description="Basic residues" evidence="1">
    <location>
        <begin position="1"/>
        <end position="12"/>
    </location>
</feature>
<comment type="caution">
    <text evidence="2">The sequence shown here is derived from an EMBL/GenBank/DDBJ whole genome shotgun (WGS) entry which is preliminary data.</text>
</comment>
<dbReference type="EMBL" id="MHIA01000002">
    <property type="protein sequence ID" value="OGY43006.1"/>
    <property type="molecule type" value="Genomic_DNA"/>
</dbReference>
<name>A0A1G1XTR3_9BACT</name>
<protein>
    <submittedName>
        <fullName evidence="2">Uncharacterized protein</fullName>
    </submittedName>
</protein>